<protein>
    <submittedName>
        <fullName evidence="1">1725_t:CDS:1</fullName>
    </submittedName>
</protein>
<reference evidence="1" key="1">
    <citation type="submission" date="2021-06" db="EMBL/GenBank/DDBJ databases">
        <authorList>
            <person name="Kallberg Y."/>
            <person name="Tangrot J."/>
            <person name="Rosling A."/>
        </authorList>
    </citation>
    <scope>NUCLEOTIDE SEQUENCE</scope>
    <source>
        <strain evidence="1">IA702</strain>
    </source>
</reference>
<evidence type="ECO:0000313" key="1">
    <source>
        <dbReference type="EMBL" id="CAG8665980.1"/>
    </source>
</evidence>
<keyword evidence="2" id="KW-1185">Reference proteome</keyword>
<proteinExistence type="predicted"/>
<sequence>QEGLTLLIHDLDELQGERMSLLPVGDTDQQPEIKFVVEEVATLSTNDGRILLKVQENFEQLNNCQGQTIVIKNPSLVKKSDSLLDIGFSYRGENGELNFERGYEGIIFEETTEEKGVGGVEKAFLVIGVVA</sequence>
<name>A0A9N9E9T1_9GLOM</name>
<dbReference type="Proteomes" id="UP000789572">
    <property type="component" value="Unassembled WGS sequence"/>
</dbReference>
<dbReference type="AlphaFoldDB" id="A0A9N9E9T1"/>
<dbReference type="EMBL" id="CAJVPJ010006076">
    <property type="protein sequence ID" value="CAG8665980.1"/>
    <property type="molecule type" value="Genomic_DNA"/>
</dbReference>
<accession>A0A9N9E9T1</accession>
<evidence type="ECO:0000313" key="2">
    <source>
        <dbReference type="Proteomes" id="UP000789572"/>
    </source>
</evidence>
<comment type="caution">
    <text evidence="1">The sequence shown here is derived from an EMBL/GenBank/DDBJ whole genome shotgun (WGS) entry which is preliminary data.</text>
</comment>
<organism evidence="1 2">
    <name type="scientific">Paraglomus occultum</name>
    <dbReference type="NCBI Taxonomy" id="144539"/>
    <lineage>
        <taxon>Eukaryota</taxon>
        <taxon>Fungi</taxon>
        <taxon>Fungi incertae sedis</taxon>
        <taxon>Mucoromycota</taxon>
        <taxon>Glomeromycotina</taxon>
        <taxon>Glomeromycetes</taxon>
        <taxon>Paraglomerales</taxon>
        <taxon>Paraglomeraceae</taxon>
        <taxon>Paraglomus</taxon>
    </lineage>
</organism>
<feature type="non-terminal residue" evidence="1">
    <location>
        <position position="1"/>
    </location>
</feature>
<gene>
    <name evidence="1" type="ORF">POCULU_LOCUS10703</name>
</gene>
<feature type="non-terminal residue" evidence="1">
    <location>
        <position position="131"/>
    </location>
</feature>